<evidence type="ECO:0000259" key="7">
    <source>
        <dbReference type="PROSITE" id="PS51160"/>
    </source>
</evidence>
<comment type="similarity">
    <text evidence="1 6">Belongs to the acylphosphatase family.</text>
</comment>
<evidence type="ECO:0000313" key="9">
    <source>
        <dbReference type="Proteomes" id="UP000076079"/>
    </source>
</evidence>
<dbReference type="GO" id="GO:0003998">
    <property type="term" value="F:acylphosphatase activity"/>
    <property type="evidence" value="ECO:0007669"/>
    <property type="project" value="UniProtKB-EC"/>
</dbReference>
<dbReference type="PANTHER" id="PTHR47268">
    <property type="entry name" value="ACYLPHOSPHATASE"/>
    <property type="match status" value="1"/>
</dbReference>
<dbReference type="EC" id="3.6.1.7" evidence="2 4"/>
<organism evidence="8 9">
    <name type="scientific">Luteitalea pratensis</name>
    <dbReference type="NCBI Taxonomy" id="1855912"/>
    <lineage>
        <taxon>Bacteria</taxon>
        <taxon>Pseudomonadati</taxon>
        <taxon>Acidobacteriota</taxon>
        <taxon>Vicinamibacteria</taxon>
        <taxon>Vicinamibacterales</taxon>
        <taxon>Vicinamibacteraceae</taxon>
        <taxon>Luteitalea</taxon>
    </lineage>
</organism>
<dbReference type="Proteomes" id="UP000076079">
    <property type="component" value="Chromosome"/>
</dbReference>
<dbReference type="PROSITE" id="PS51160">
    <property type="entry name" value="ACYLPHOSPHATASE_3"/>
    <property type="match status" value="1"/>
</dbReference>
<evidence type="ECO:0000256" key="6">
    <source>
        <dbReference type="RuleBase" id="RU004168"/>
    </source>
</evidence>
<proteinExistence type="inferred from homology"/>
<evidence type="ECO:0000256" key="3">
    <source>
        <dbReference type="ARBA" id="ARBA00047645"/>
    </source>
</evidence>
<keyword evidence="4 5" id="KW-0378">Hydrolase</keyword>
<protein>
    <recommendedName>
        <fullName evidence="2 4">Acylphosphatase</fullName>
        <ecNumber evidence="2 4">3.6.1.7</ecNumber>
    </recommendedName>
</protein>
<dbReference type="EMBL" id="CP015136">
    <property type="protein sequence ID" value="AMY10451.1"/>
    <property type="molecule type" value="Genomic_DNA"/>
</dbReference>
<dbReference type="Gene3D" id="3.30.70.100">
    <property type="match status" value="1"/>
</dbReference>
<evidence type="ECO:0000256" key="2">
    <source>
        <dbReference type="ARBA" id="ARBA00012150"/>
    </source>
</evidence>
<reference evidence="9" key="2">
    <citation type="submission" date="2016-04" db="EMBL/GenBank/DDBJ databases">
        <title>First Complete Genome Sequence of a Subdivision 6 Acidobacterium.</title>
        <authorList>
            <person name="Huang S."/>
            <person name="Vieira S."/>
            <person name="Bunk B."/>
            <person name="Riedel T."/>
            <person name="Sproeer C."/>
            <person name="Overmann J."/>
        </authorList>
    </citation>
    <scope>NUCLEOTIDE SEQUENCE [LARGE SCALE GENOMIC DNA]</scope>
    <source>
        <strain evidence="9">DSM 100886 HEG_-6_39</strain>
    </source>
</reference>
<dbReference type="PATRIC" id="fig|1813736.3.peg.3890"/>
<evidence type="ECO:0000313" key="8">
    <source>
        <dbReference type="EMBL" id="AMY10451.1"/>
    </source>
</evidence>
<feature type="active site" evidence="4">
    <location>
        <position position="19"/>
    </location>
</feature>
<gene>
    <name evidence="8" type="primary">acyP</name>
    <name evidence="8" type="ORF">LuPra_03682</name>
</gene>
<dbReference type="KEGG" id="abac:LuPra_03682"/>
<dbReference type="InterPro" id="IPR001792">
    <property type="entry name" value="Acylphosphatase-like_dom"/>
</dbReference>
<evidence type="ECO:0000256" key="4">
    <source>
        <dbReference type="PROSITE-ProRule" id="PRU00520"/>
    </source>
</evidence>
<comment type="catalytic activity">
    <reaction evidence="3 4 5">
        <text>an acyl phosphate + H2O = a carboxylate + phosphate + H(+)</text>
        <dbReference type="Rhea" id="RHEA:14965"/>
        <dbReference type="ChEBI" id="CHEBI:15377"/>
        <dbReference type="ChEBI" id="CHEBI:15378"/>
        <dbReference type="ChEBI" id="CHEBI:29067"/>
        <dbReference type="ChEBI" id="CHEBI:43474"/>
        <dbReference type="ChEBI" id="CHEBI:59918"/>
        <dbReference type="EC" id="3.6.1.7"/>
    </reaction>
</comment>
<sequence>MLRATNYTVSGRVQGVGFRAFVADAARAEGLAGWVRNLPDGSVAVHAEGDAEALARFEWRLWQGPAMARVDDVAGEEVVPGGATGFRIA</sequence>
<dbReference type="SUPFAM" id="SSF54975">
    <property type="entry name" value="Acylphosphatase/BLUF domain-like"/>
    <property type="match status" value="1"/>
</dbReference>
<name>A0A143PPU5_LUTPR</name>
<reference evidence="8 9" key="1">
    <citation type="journal article" date="2016" name="Genome Announc.">
        <title>First Complete Genome Sequence of a Subdivision 6 Acidobacterium Strain.</title>
        <authorList>
            <person name="Huang S."/>
            <person name="Vieira S."/>
            <person name="Bunk B."/>
            <person name="Riedel T."/>
            <person name="Sproer C."/>
            <person name="Overmann J."/>
        </authorList>
    </citation>
    <scope>NUCLEOTIDE SEQUENCE [LARGE SCALE GENOMIC DNA]</scope>
    <source>
        <strain evidence="9">DSM 100886 HEG_-6_39</strain>
    </source>
</reference>
<dbReference type="RefSeq" id="WP_237050622.1">
    <property type="nucleotide sequence ID" value="NZ_CP015136.1"/>
</dbReference>
<keyword evidence="9" id="KW-1185">Reference proteome</keyword>
<feature type="active site" evidence="4">
    <location>
        <position position="37"/>
    </location>
</feature>
<dbReference type="PRINTS" id="PR00112">
    <property type="entry name" value="ACYLPHPHTASE"/>
</dbReference>
<dbReference type="PANTHER" id="PTHR47268:SF4">
    <property type="entry name" value="ACYLPHOSPHATASE"/>
    <property type="match status" value="1"/>
</dbReference>
<dbReference type="PROSITE" id="PS00150">
    <property type="entry name" value="ACYLPHOSPHATASE_1"/>
    <property type="match status" value="1"/>
</dbReference>
<feature type="domain" description="Acylphosphatase-like" evidence="7">
    <location>
        <begin position="4"/>
        <end position="89"/>
    </location>
</feature>
<accession>A0A143PPU5</accession>
<evidence type="ECO:0000256" key="1">
    <source>
        <dbReference type="ARBA" id="ARBA00005614"/>
    </source>
</evidence>
<dbReference type="STRING" id="1855912.LuPra_03682"/>
<dbReference type="InterPro" id="IPR017968">
    <property type="entry name" value="Acylphosphatase_CS"/>
</dbReference>
<dbReference type="InterPro" id="IPR036046">
    <property type="entry name" value="Acylphosphatase-like_dom_sf"/>
</dbReference>
<evidence type="ECO:0000256" key="5">
    <source>
        <dbReference type="RuleBase" id="RU000553"/>
    </source>
</evidence>
<dbReference type="PROSITE" id="PS00151">
    <property type="entry name" value="ACYLPHOSPHATASE_2"/>
    <property type="match status" value="1"/>
</dbReference>
<dbReference type="InterPro" id="IPR020456">
    <property type="entry name" value="Acylphosphatase"/>
</dbReference>
<dbReference type="AlphaFoldDB" id="A0A143PPU5"/>
<dbReference type="Pfam" id="PF00708">
    <property type="entry name" value="Acylphosphatase"/>
    <property type="match status" value="1"/>
</dbReference>